<evidence type="ECO:0000256" key="1">
    <source>
        <dbReference type="SAM" id="Coils"/>
    </source>
</evidence>
<comment type="caution">
    <text evidence="3">The sequence shown here is derived from an EMBL/GenBank/DDBJ whole genome shotgun (WGS) entry which is preliminary data.</text>
</comment>
<name>A0AA40AHV7_9PEZI</name>
<organism evidence="3 4">
    <name type="scientific">Lasiosphaeris hirsuta</name>
    <dbReference type="NCBI Taxonomy" id="260670"/>
    <lineage>
        <taxon>Eukaryota</taxon>
        <taxon>Fungi</taxon>
        <taxon>Dikarya</taxon>
        <taxon>Ascomycota</taxon>
        <taxon>Pezizomycotina</taxon>
        <taxon>Sordariomycetes</taxon>
        <taxon>Sordariomycetidae</taxon>
        <taxon>Sordariales</taxon>
        <taxon>Lasiosphaeriaceae</taxon>
        <taxon>Lasiosphaeris</taxon>
    </lineage>
</organism>
<dbReference type="EMBL" id="JAUKUA010000004">
    <property type="protein sequence ID" value="KAK0716155.1"/>
    <property type="molecule type" value="Genomic_DNA"/>
</dbReference>
<feature type="domain" description="Ubiquitin-like" evidence="2">
    <location>
        <begin position="243"/>
        <end position="325"/>
    </location>
</feature>
<dbReference type="Proteomes" id="UP001172102">
    <property type="component" value="Unassembled WGS sequence"/>
</dbReference>
<gene>
    <name evidence="3" type="ORF">B0H67DRAFT_645810</name>
</gene>
<dbReference type="InterPro" id="IPR054464">
    <property type="entry name" value="ULD_fung"/>
</dbReference>
<keyword evidence="1" id="KW-0175">Coiled coil</keyword>
<reference evidence="3" key="1">
    <citation type="submission" date="2023-06" db="EMBL/GenBank/DDBJ databases">
        <title>Genome-scale phylogeny and comparative genomics of the fungal order Sordariales.</title>
        <authorList>
            <consortium name="Lawrence Berkeley National Laboratory"/>
            <person name="Hensen N."/>
            <person name="Bonometti L."/>
            <person name="Westerberg I."/>
            <person name="Brannstrom I.O."/>
            <person name="Guillou S."/>
            <person name="Cros-Aarteil S."/>
            <person name="Calhoun S."/>
            <person name="Haridas S."/>
            <person name="Kuo A."/>
            <person name="Mondo S."/>
            <person name="Pangilinan J."/>
            <person name="Riley R."/>
            <person name="Labutti K."/>
            <person name="Andreopoulos B."/>
            <person name="Lipzen A."/>
            <person name="Chen C."/>
            <person name="Yanf M."/>
            <person name="Daum C."/>
            <person name="Ng V."/>
            <person name="Clum A."/>
            <person name="Steindorff A."/>
            <person name="Ohm R."/>
            <person name="Martin F."/>
            <person name="Silar P."/>
            <person name="Natvig D."/>
            <person name="Lalanne C."/>
            <person name="Gautier V."/>
            <person name="Ament-Velasquez S.L."/>
            <person name="Kruys A."/>
            <person name="Hutchinson M.I."/>
            <person name="Powell A.J."/>
            <person name="Barry K."/>
            <person name="Miller A.N."/>
            <person name="Grigoriev I.V."/>
            <person name="Debuchy R."/>
            <person name="Gladieux P."/>
            <person name="Thoren M.H."/>
            <person name="Johannesson H."/>
        </authorList>
    </citation>
    <scope>NUCLEOTIDE SEQUENCE</scope>
    <source>
        <strain evidence="3">SMH4607-1</strain>
    </source>
</reference>
<proteinExistence type="predicted"/>
<accession>A0AA40AHV7</accession>
<dbReference type="AlphaFoldDB" id="A0AA40AHV7"/>
<evidence type="ECO:0000259" key="2">
    <source>
        <dbReference type="Pfam" id="PF22893"/>
    </source>
</evidence>
<dbReference type="PANTHER" id="PTHR38886:SF1">
    <property type="entry name" value="NACHT-NTPASE AND P-LOOP NTPASES N-TERMINAL DOMAIN-CONTAINING PROTEIN"/>
    <property type="match status" value="1"/>
</dbReference>
<evidence type="ECO:0000313" key="3">
    <source>
        <dbReference type="EMBL" id="KAK0716155.1"/>
    </source>
</evidence>
<dbReference type="Pfam" id="PF22893">
    <property type="entry name" value="ULD_2"/>
    <property type="match status" value="1"/>
</dbReference>
<keyword evidence="4" id="KW-1185">Reference proteome</keyword>
<dbReference type="PANTHER" id="PTHR38886">
    <property type="entry name" value="SESA DOMAIN-CONTAINING PROTEIN"/>
    <property type="match status" value="1"/>
</dbReference>
<evidence type="ECO:0000313" key="4">
    <source>
        <dbReference type="Proteomes" id="UP001172102"/>
    </source>
</evidence>
<protein>
    <recommendedName>
        <fullName evidence="2">Ubiquitin-like domain-containing protein</fullName>
    </recommendedName>
</protein>
<sequence>MAEITFGAVGDIISVCLLANEIITCLDDVRGSPKEYRALRDELRSLERALLEAAQMLEKQKSRIGLLADAIAEEVTASKYCLNLFRDSLTKYDVLFQPKSLAGSTKRFTKSVQWRLVEKETISKFRESIALRFNALSILLITANVDLSLRISQSSDDSRTTLRHIQTEGNKNSARLTSMNTLLGQVYGKIGMLTNMMLFIQSLVIQLLSASRRGLQTTLATYEVVKAIQQSVSTPLERVSLIEEPFILEDAIGRISPVHLQFVTSWKAFDTVLRHRFEGMKGYGKIKRKDFVLQERATSRDISRHTRWEAAFRPGQFVEMGILFRESVEVAVLTPLQSSRQGHYKDANTCPCCQTSPEPGAKRDIKW</sequence>
<feature type="coiled-coil region" evidence="1">
    <location>
        <begin position="36"/>
        <end position="63"/>
    </location>
</feature>